<dbReference type="InterPro" id="IPR010279">
    <property type="entry name" value="YqjD/ElaB"/>
</dbReference>
<evidence type="ECO:0000313" key="12">
    <source>
        <dbReference type="Proteomes" id="UP001216674"/>
    </source>
</evidence>
<keyword evidence="12" id="KW-1185">Reference proteome</keyword>
<proteinExistence type="inferred from homology"/>
<feature type="transmembrane region" description="Helical" evidence="8">
    <location>
        <begin position="87"/>
        <end position="106"/>
    </location>
</feature>
<keyword evidence="4" id="KW-0997">Cell inner membrane</keyword>
<evidence type="ECO:0000256" key="6">
    <source>
        <dbReference type="ARBA" id="ARBA00022989"/>
    </source>
</evidence>
<evidence type="ECO:0000256" key="4">
    <source>
        <dbReference type="ARBA" id="ARBA00022519"/>
    </source>
</evidence>
<evidence type="ECO:0000256" key="8">
    <source>
        <dbReference type="SAM" id="Phobius"/>
    </source>
</evidence>
<dbReference type="Pfam" id="PF19029">
    <property type="entry name" value="DUF883_C"/>
    <property type="match status" value="1"/>
</dbReference>
<keyword evidence="3" id="KW-1003">Cell membrane</keyword>
<dbReference type="InterPro" id="IPR043604">
    <property type="entry name" value="DUF883_N"/>
</dbReference>
<reference evidence="11 12" key="1">
    <citation type="submission" date="2023-03" db="EMBL/GenBank/DDBJ databases">
        <title>Draft assemblies of triclosan tolerant bacteria isolated from returned activated sludge.</title>
        <authorList>
            <person name="Van Hamelsveld S."/>
        </authorList>
    </citation>
    <scope>NUCLEOTIDE SEQUENCE [LARGE SCALE GENOMIC DNA]</scope>
    <source>
        <strain evidence="11 12">GW210010_S58</strain>
    </source>
</reference>
<evidence type="ECO:0000256" key="3">
    <source>
        <dbReference type="ARBA" id="ARBA00022475"/>
    </source>
</evidence>
<evidence type="ECO:0000256" key="2">
    <source>
        <dbReference type="ARBA" id="ARBA00010423"/>
    </source>
</evidence>
<comment type="subcellular location">
    <subcellularLocation>
        <location evidence="1">Cell inner membrane</location>
        <topology evidence="1">Single-pass membrane protein</topology>
    </subcellularLocation>
</comment>
<gene>
    <name evidence="11" type="ORF">P3W85_10635</name>
</gene>
<keyword evidence="6 8" id="KW-1133">Transmembrane helix</keyword>
<accession>A0ABT6ALE2</accession>
<evidence type="ECO:0000259" key="10">
    <source>
        <dbReference type="Pfam" id="PF19029"/>
    </source>
</evidence>
<evidence type="ECO:0000256" key="1">
    <source>
        <dbReference type="ARBA" id="ARBA00004377"/>
    </source>
</evidence>
<evidence type="ECO:0000256" key="5">
    <source>
        <dbReference type="ARBA" id="ARBA00022692"/>
    </source>
</evidence>
<organism evidence="11 12">
    <name type="scientific">Cupriavidus basilensis</name>
    <dbReference type="NCBI Taxonomy" id="68895"/>
    <lineage>
        <taxon>Bacteria</taxon>
        <taxon>Pseudomonadati</taxon>
        <taxon>Pseudomonadota</taxon>
        <taxon>Betaproteobacteria</taxon>
        <taxon>Burkholderiales</taxon>
        <taxon>Burkholderiaceae</taxon>
        <taxon>Cupriavidus</taxon>
    </lineage>
</organism>
<dbReference type="EMBL" id="JARJLM010000180">
    <property type="protein sequence ID" value="MDF3833403.1"/>
    <property type="molecule type" value="Genomic_DNA"/>
</dbReference>
<protein>
    <submittedName>
        <fullName evidence="11">DUF883 family protein</fullName>
    </submittedName>
</protein>
<dbReference type="PANTHER" id="PTHR35893:SF3">
    <property type="entry name" value="INNER MEMBRANE PROTEIN"/>
    <property type="match status" value="1"/>
</dbReference>
<comment type="caution">
    <text evidence="11">The sequence shown here is derived from an EMBL/GenBank/DDBJ whole genome shotgun (WGS) entry which is preliminary data.</text>
</comment>
<evidence type="ECO:0000313" key="11">
    <source>
        <dbReference type="EMBL" id="MDF3833403.1"/>
    </source>
</evidence>
<evidence type="ECO:0000259" key="9">
    <source>
        <dbReference type="Pfam" id="PF05957"/>
    </source>
</evidence>
<feature type="domain" description="DUF883" evidence="9">
    <location>
        <begin position="17"/>
        <end position="62"/>
    </location>
</feature>
<keyword evidence="7 8" id="KW-0472">Membrane</keyword>
<dbReference type="Proteomes" id="UP001216674">
    <property type="component" value="Unassembled WGS sequence"/>
</dbReference>
<keyword evidence="5 8" id="KW-0812">Transmembrane</keyword>
<dbReference type="RefSeq" id="WP_017225048.1">
    <property type="nucleotide sequence ID" value="NZ_JARJLM010000180.1"/>
</dbReference>
<name>A0ABT6ALE2_9BURK</name>
<dbReference type="PANTHER" id="PTHR35893">
    <property type="entry name" value="INNER MEMBRANE PROTEIN-RELATED"/>
    <property type="match status" value="1"/>
</dbReference>
<evidence type="ECO:0000256" key="7">
    <source>
        <dbReference type="ARBA" id="ARBA00023136"/>
    </source>
</evidence>
<feature type="domain" description="DUF883" evidence="10">
    <location>
        <begin position="77"/>
        <end position="101"/>
    </location>
</feature>
<dbReference type="Pfam" id="PF05957">
    <property type="entry name" value="DUF883"/>
    <property type="match status" value="1"/>
</dbReference>
<dbReference type="InterPro" id="IPR043605">
    <property type="entry name" value="DUF883_C"/>
</dbReference>
<sequence>MNDVRDFSVHRAALTHDINVLLADVQAFLRDAAAEAGDQTAQTREQFKARLGTLQSRLQELQAQGRAQFRDLAQAGDEYAHAHPWRVLGAGVAIGAACGALSMLALGRRG</sequence>
<comment type="similarity">
    <text evidence="2">Belongs to the ElaB/YgaM/YqjD family.</text>
</comment>